<dbReference type="Proteomes" id="UP000006903">
    <property type="component" value="Chromosome"/>
</dbReference>
<dbReference type="EMBL" id="CP001140">
    <property type="protein sequence ID" value="ACL10636.1"/>
    <property type="molecule type" value="Genomic_DNA"/>
</dbReference>
<accession>B8D3F5</accession>
<gene>
    <name evidence="1" type="ordered locus">DKAM_0310</name>
</gene>
<dbReference type="KEGG" id="dka:DKAM_0310"/>
<sequence>MSLLRPWDLDYVFVAAKKVRKWRLRARLYAVWLLARILLSR</sequence>
<proteinExistence type="predicted"/>
<evidence type="ECO:0000313" key="2">
    <source>
        <dbReference type="Proteomes" id="UP000006903"/>
    </source>
</evidence>
<organism evidence="1 2">
    <name type="scientific">Desulfurococcus amylolyticus (strain DSM 18924 / JCM 16383 / VKM B-2413 / 1221n)</name>
    <name type="common">Desulfurococcus kamchatkensis</name>
    <dbReference type="NCBI Taxonomy" id="490899"/>
    <lineage>
        <taxon>Archaea</taxon>
        <taxon>Thermoproteota</taxon>
        <taxon>Thermoprotei</taxon>
        <taxon>Desulfurococcales</taxon>
        <taxon>Desulfurococcaceae</taxon>
        <taxon>Desulfurococcus</taxon>
    </lineage>
</organism>
<evidence type="ECO:0000313" key="1">
    <source>
        <dbReference type="EMBL" id="ACL10636.1"/>
    </source>
</evidence>
<name>B8D3F5_DESA1</name>
<dbReference type="AlphaFoldDB" id="B8D3F5"/>
<protein>
    <submittedName>
        <fullName evidence="1">Uncharacterized protein</fullName>
    </submittedName>
</protein>
<dbReference type="HOGENOM" id="CLU_3263629_0_0_2"/>
<reference evidence="1 2" key="1">
    <citation type="journal article" date="2009" name="J. Bacteriol.">
        <title>Complete genome sequence of the anaerobic, protein-degrading hyperthermophilic crenarchaeon Desulfurococcus kamchatkensis.</title>
        <authorList>
            <person name="Ravin N.V."/>
            <person name="Mardanov A.V."/>
            <person name="Beletsky A.V."/>
            <person name="Kublanov I.V."/>
            <person name="Kolganova T.V."/>
            <person name="Lebedinsky A.V."/>
            <person name="Chernyh N.A."/>
            <person name="Bonch-Osmolovskaya E.A."/>
            <person name="Skryabin K.G."/>
        </authorList>
    </citation>
    <scope>NUCLEOTIDE SEQUENCE [LARGE SCALE GENOMIC DNA]</scope>
    <source>
        <strain evidence="2">DSM 18924 / JCM 16383 / VKM B-2413 / 1221n</strain>
    </source>
</reference>